<evidence type="ECO:0000313" key="2">
    <source>
        <dbReference type="Proteomes" id="UP000023541"/>
    </source>
</evidence>
<dbReference type="Proteomes" id="UP000023541">
    <property type="component" value="Unassembled WGS sequence"/>
</dbReference>
<keyword evidence="2" id="KW-1185">Reference proteome</keyword>
<evidence type="ECO:0000313" key="1">
    <source>
        <dbReference type="EMBL" id="EZH73428.1"/>
    </source>
</evidence>
<dbReference type="EMBL" id="AQRA01000005">
    <property type="protein sequence ID" value="EZH73428.1"/>
    <property type="molecule type" value="Genomic_DNA"/>
</dbReference>
<proteinExistence type="predicted"/>
<dbReference type="STRING" id="1317122.ATO12_15930"/>
<protein>
    <submittedName>
        <fullName evidence="1">Uncharacterized protein</fullName>
    </submittedName>
</protein>
<comment type="caution">
    <text evidence="1">The sequence shown here is derived from an EMBL/GenBank/DDBJ whole genome shotgun (WGS) entry which is preliminary data.</text>
</comment>
<accession>A0A023BUD7</accession>
<organism evidence="1 2">
    <name type="scientific">Aquimarina atlantica</name>
    <dbReference type="NCBI Taxonomy" id="1317122"/>
    <lineage>
        <taxon>Bacteria</taxon>
        <taxon>Pseudomonadati</taxon>
        <taxon>Bacteroidota</taxon>
        <taxon>Flavobacteriia</taxon>
        <taxon>Flavobacteriales</taxon>
        <taxon>Flavobacteriaceae</taxon>
        <taxon>Aquimarina</taxon>
    </lineage>
</organism>
<sequence length="128" mass="15399">MEDKLPRGVSILDKKQSLWRKLKCKEFLNIKNAGPYIYTMDKELPRTCIPHDTFSKYVVSIAKSSIYVLFHRGEMYRVKPWAFKQFFGDGIYYCVMFDDTFDWFFFTDDVSEDRNLVTAYYRNETYKS</sequence>
<dbReference type="RefSeq" id="WP_034242132.1">
    <property type="nucleotide sequence ID" value="NZ_AQRA01000005.1"/>
</dbReference>
<dbReference type="AlphaFoldDB" id="A0A023BUD7"/>
<gene>
    <name evidence="1" type="ORF">ATO12_15930</name>
</gene>
<name>A0A023BUD7_9FLAO</name>
<reference evidence="1 2" key="1">
    <citation type="submission" date="2014-04" db="EMBL/GenBank/DDBJ databases">
        <title>Aquimarina sp. 22II-S11-z7 Genome Sequencing.</title>
        <authorList>
            <person name="Lai Q."/>
        </authorList>
    </citation>
    <scope>NUCLEOTIDE SEQUENCE [LARGE SCALE GENOMIC DNA]</scope>
    <source>
        <strain evidence="1 2">22II-S11-z7</strain>
    </source>
</reference>